<dbReference type="EMBL" id="BMKQ01000001">
    <property type="protein sequence ID" value="GGF50293.1"/>
    <property type="molecule type" value="Genomic_DNA"/>
</dbReference>
<evidence type="ECO:0000313" key="4">
    <source>
        <dbReference type="Proteomes" id="UP000649179"/>
    </source>
</evidence>
<keyword evidence="4" id="KW-1185">Reference proteome</keyword>
<feature type="compositionally biased region" description="Polar residues" evidence="1">
    <location>
        <begin position="39"/>
        <end position="59"/>
    </location>
</feature>
<sequence length="203" mass="20524">MTRTTTRLAASSSAVLLALSLAGCSDNDGNDRDGAPAAEQSTSAPADPTTSASTDGSSSQLVAAGALVLGKVSGATLTSIEQDNGGWEVTVAADDGSATDATTNAEGTEITRGPTKDDDDADDLAERKRELGAATLDYEAAASAVTKAQPGTIRELNLDTRDNSSQVVWEADVRDASGNQVSVNIDAKTGAVVSKASDDDSED</sequence>
<evidence type="ECO:0000313" key="3">
    <source>
        <dbReference type="EMBL" id="GGF50293.1"/>
    </source>
</evidence>
<feature type="domain" description="PepSY" evidence="2">
    <location>
        <begin position="136"/>
        <end position="194"/>
    </location>
</feature>
<organism evidence="3 4">
    <name type="scientific">Marmoricola endophyticus</name>
    <dbReference type="NCBI Taxonomy" id="2040280"/>
    <lineage>
        <taxon>Bacteria</taxon>
        <taxon>Bacillati</taxon>
        <taxon>Actinomycetota</taxon>
        <taxon>Actinomycetes</taxon>
        <taxon>Propionibacteriales</taxon>
        <taxon>Nocardioidaceae</taxon>
        <taxon>Marmoricola</taxon>
    </lineage>
</organism>
<feature type="region of interest" description="Disordered" evidence="1">
    <location>
        <begin position="94"/>
        <end position="122"/>
    </location>
</feature>
<dbReference type="AlphaFoldDB" id="A0A917BLH0"/>
<dbReference type="PROSITE" id="PS51257">
    <property type="entry name" value="PROKAR_LIPOPROTEIN"/>
    <property type="match status" value="1"/>
</dbReference>
<proteinExistence type="predicted"/>
<evidence type="ECO:0000256" key="1">
    <source>
        <dbReference type="SAM" id="MobiDB-lite"/>
    </source>
</evidence>
<dbReference type="RefSeq" id="WP_188780097.1">
    <property type="nucleotide sequence ID" value="NZ_BMKQ01000001.1"/>
</dbReference>
<dbReference type="Gene3D" id="3.10.450.40">
    <property type="match status" value="1"/>
</dbReference>
<protein>
    <recommendedName>
        <fullName evidence="2">PepSY domain-containing protein</fullName>
    </recommendedName>
</protein>
<accession>A0A917BLH0</accession>
<comment type="caution">
    <text evidence="3">The sequence shown here is derived from an EMBL/GenBank/DDBJ whole genome shotgun (WGS) entry which is preliminary data.</text>
</comment>
<dbReference type="Proteomes" id="UP000649179">
    <property type="component" value="Unassembled WGS sequence"/>
</dbReference>
<dbReference type="Pfam" id="PF03413">
    <property type="entry name" value="PepSY"/>
    <property type="match status" value="1"/>
</dbReference>
<feature type="region of interest" description="Disordered" evidence="1">
    <location>
        <begin position="23"/>
        <end position="59"/>
    </location>
</feature>
<name>A0A917BLH0_9ACTN</name>
<dbReference type="InterPro" id="IPR025711">
    <property type="entry name" value="PepSY"/>
</dbReference>
<gene>
    <name evidence="3" type="ORF">GCM10011519_25330</name>
</gene>
<feature type="compositionally biased region" description="Low complexity" evidence="1">
    <location>
        <begin position="94"/>
        <end position="105"/>
    </location>
</feature>
<evidence type="ECO:0000259" key="2">
    <source>
        <dbReference type="Pfam" id="PF03413"/>
    </source>
</evidence>
<reference evidence="3" key="2">
    <citation type="submission" date="2020-09" db="EMBL/GenBank/DDBJ databases">
        <authorList>
            <person name="Sun Q."/>
            <person name="Zhou Y."/>
        </authorList>
    </citation>
    <scope>NUCLEOTIDE SEQUENCE</scope>
    <source>
        <strain evidence="3">CGMCC 1.16067</strain>
    </source>
</reference>
<reference evidence="3" key="1">
    <citation type="journal article" date="2014" name="Int. J. Syst. Evol. Microbiol.">
        <title>Complete genome sequence of Corynebacterium casei LMG S-19264T (=DSM 44701T), isolated from a smear-ripened cheese.</title>
        <authorList>
            <consortium name="US DOE Joint Genome Institute (JGI-PGF)"/>
            <person name="Walter F."/>
            <person name="Albersmeier A."/>
            <person name="Kalinowski J."/>
            <person name="Ruckert C."/>
        </authorList>
    </citation>
    <scope>NUCLEOTIDE SEQUENCE</scope>
    <source>
        <strain evidence="3">CGMCC 1.16067</strain>
    </source>
</reference>